<feature type="domain" description="Shikimate dehydrogenase substrate binding N-terminal" evidence="10">
    <location>
        <begin position="28"/>
        <end position="110"/>
    </location>
</feature>
<dbReference type="GO" id="GO:0009423">
    <property type="term" value="P:chorismate biosynthetic process"/>
    <property type="evidence" value="ECO:0007669"/>
    <property type="project" value="UniProtKB-UniRule"/>
</dbReference>
<comment type="caution">
    <text evidence="12">The sequence shown here is derived from an EMBL/GenBank/DDBJ whole genome shotgun (WGS) entry which is preliminary data.</text>
</comment>
<evidence type="ECO:0000256" key="3">
    <source>
        <dbReference type="ARBA" id="ARBA00022605"/>
    </source>
</evidence>
<evidence type="ECO:0000313" key="13">
    <source>
        <dbReference type="Proteomes" id="UP000634206"/>
    </source>
</evidence>
<comment type="similarity">
    <text evidence="8">Belongs to the shikimate dehydrogenase family.</text>
</comment>
<dbReference type="Pfam" id="PF08501">
    <property type="entry name" value="Shikimate_dh_N"/>
    <property type="match status" value="1"/>
</dbReference>
<dbReference type="InterPro" id="IPR036291">
    <property type="entry name" value="NAD(P)-bd_dom_sf"/>
</dbReference>
<dbReference type="InterPro" id="IPR006151">
    <property type="entry name" value="Shikm_DH/Glu-tRNA_Rdtase"/>
</dbReference>
<evidence type="ECO:0000259" key="10">
    <source>
        <dbReference type="Pfam" id="PF08501"/>
    </source>
</evidence>
<comment type="pathway">
    <text evidence="1 8">Metabolic intermediate biosynthesis; chorismate biosynthesis; chorismate from D-erythrose 4-phosphate and phosphoenolpyruvate: step 4/7.</text>
</comment>
<feature type="domain" description="SDH C-terminal" evidence="11">
    <location>
        <begin position="272"/>
        <end position="299"/>
    </location>
</feature>
<feature type="binding site" evidence="8">
    <location>
        <begin position="36"/>
        <end position="38"/>
    </location>
    <ligand>
        <name>shikimate</name>
        <dbReference type="ChEBI" id="CHEBI:36208"/>
    </ligand>
</feature>
<evidence type="ECO:0000256" key="6">
    <source>
        <dbReference type="ARBA" id="ARBA00023141"/>
    </source>
</evidence>
<dbReference type="Proteomes" id="UP000634206">
    <property type="component" value="Unassembled WGS sequence"/>
</dbReference>
<feature type="binding site" evidence="8">
    <location>
        <begin position="176"/>
        <end position="181"/>
    </location>
    <ligand>
        <name>NADP(+)</name>
        <dbReference type="ChEBI" id="CHEBI:58349"/>
    </ligand>
</feature>
<evidence type="ECO:0000259" key="9">
    <source>
        <dbReference type="Pfam" id="PF01488"/>
    </source>
</evidence>
<evidence type="ECO:0000256" key="2">
    <source>
        <dbReference type="ARBA" id="ARBA00012962"/>
    </source>
</evidence>
<dbReference type="GO" id="GO:0019632">
    <property type="term" value="P:shikimate metabolic process"/>
    <property type="evidence" value="ECO:0007669"/>
    <property type="project" value="InterPro"/>
</dbReference>
<gene>
    <name evidence="8 12" type="primary">aroE</name>
    <name evidence="12" type="ORF">JIN83_02295</name>
</gene>
<dbReference type="NCBIfam" id="TIGR00507">
    <property type="entry name" value="aroE"/>
    <property type="match status" value="1"/>
</dbReference>
<keyword evidence="3 8" id="KW-0028">Amino-acid biosynthesis</keyword>
<dbReference type="Pfam" id="PF01488">
    <property type="entry name" value="Shikimate_DH"/>
    <property type="match status" value="1"/>
</dbReference>
<dbReference type="PANTHER" id="PTHR21089">
    <property type="entry name" value="SHIKIMATE DEHYDROGENASE"/>
    <property type="match status" value="1"/>
</dbReference>
<keyword evidence="5 8" id="KW-0560">Oxidoreductase</keyword>
<dbReference type="Gene3D" id="3.40.50.10860">
    <property type="entry name" value="Leucine Dehydrogenase, chain A, domain 1"/>
    <property type="match status" value="1"/>
</dbReference>
<comment type="caution">
    <text evidence="8">Lacks conserved residue(s) required for the propagation of feature annotation.</text>
</comment>
<feature type="binding site" evidence="8">
    <location>
        <position position="279"/>
    </location>
    <ligand>
        <name>shikimate</name>
        <dbReference type="ChEBI" id="CHEBI:36208"/>
    </ligand>
</feature>
<dbReference type="RefSeq" id="WP_309488376.1">
    <property type="nucleotide sequence ID" value="NZ_JAENIG010000001.1"/>
</dbReference>
<dbReference type="PANTHER" id="PTHR21089:SF1">
    <property type="entry name" value="BIFUNCTIONAL 3-DEHYDROQUINATE DEHYDRATASE_SHIKIMATE DEHYDROGENASE, CHLOROPLASTIC"/>
    <property type="match status" value="1"/>
</dbReference>
<evidence type="ECO:0000259" key="11">
    <source>
        <dbReference type="Pfam" id="PF18317"/>
    </source>
</evidence>
<feature type="active site" description="Proton acceptor" evidence="8">
    <location>
        <position position="87"/>
    </location>
</feature>
<evidence type="ECO:0000256" key="4">
    <source>
        <dbReference type="ARBA" id="ARBA00022857"/>
    </source>
</evidence>
<organism evidence="12 13">
    <name type="scientific">Oceaniferula flava</name>
    <dbReference type="NCBI Taxonomy" id="2800421"/>
    <lineage>
        <taxon>Bacteria</taxon>
        <taxon>Pseudomonadati</taxon>
        <taxon>Verrucomicrobiota</taxon>
        <taxon>Verrucomicrobiia</taxon>
        <taxon>Verrucomicrobiales</taxon>
        <taxon>Verrucomicrobiaceae</taxon>
        <taxon>Oceaniferula</taxon>
    </lineage>
</organism>
<reference evidence="12" key="1">
    <citation type="submission" date="2021-01" db="EMBL/GenBank/DDBJ databases">
        <title>Modified the classification status of verrucomicrobia.</title>
        <authorList>
            <person name="Feng X."/>
        </authorList>
    </citation>
    <scope>NUCLEOTIDE SEQUENCE</scope>
    <source>
        <strain evidence="12">5K15</strain>
    </source>
</reference>
<keyword evidence="4 8" id="KW-0521">NADP</keyword>
<comment type="catalytic activity">
    <reaction evidence="7 8">
        <text>shikimate + NADP(+) = 3-dehydroshikimate + NADPH + H(+)</text>
        <dbReference type="Rhea" id="RHEA:17737"/>
        <dbReference type="ChEBI" id="CHEBI:15378"/>
        <dbReference type="ChEBI" id="CHEBI:16630"/>
        <dbReference type="ChEBI" id="CHEBI:36208"/>
        <dbReference type="ChEBI" id="CHEBI:57783"/>
        <dbReference type="ChEBI" id="CHEBI:58349"/>
        <dbReference type="EC" id="1.1.1.25"/>
    </reaction>
</comment>
<dbReference type="InterPro" id="IPR041121">
    <property type="entry name" value="SDH_C"/>
</dbReference>
<comment type="subunit">
    <text evidence="8">Homodimer.</text>
</comment>
<feature type="binding site" evidence="8">
    <location>
        <position position="83"/>
    </location>
    <ligand>
        <name>shikimate</name>
        <dbReference type="ChEBI" id="CHEBI:36208"/>
    </ligand>
</feature>
<dbReference type="EC" id="1.1.1.25" evidence="2 8"/>
<dbReference type="GO" id="GO:0005829">
    <property type="term" value="C:cytosol"/>
    <property type="evidence" value="ECO:0007669"/>
    <property type="project" value="TreeGrafter"/>
</dbReference>
<dbReference type="InterPro" id="IPR022893">
    <property type="entry name" value="Shikimate_DH_fam"/>
</dbReference>
<dbReference type="CDD" id="cd01065">
    <property type="entry name" value="NAD_bind_Shikimate_DH"/>
    <property type="match status" value="1"/>
</dbReference>
<feature type="binding site" evidence="8">
    <location>
        <position position="126"/>
    </location>
    <ligand>
        <name>shikimate</name>
        <dbReference type="ChEBI" id="CHEBI:36208"/>
    </ligand>
</feature>
<accession>A0AAE2S9S3</accession>
<dbReference type="InterPro" id="IPR046346">
    <property type="entry name" value="Aminoacid_DH-like_N_sf"/>
</dbReference>
<name>A0AAE2S9S3_9BACT</name>
<dbReference type="GO" id="GO:0008652">
    <property type="term" value="P:amino acid biosynthetic process"/>
    <property type="evidence" value="ECO:0007669"/>
    <property type="project" value="UniProtKB-KW"/>
</dbReference>
<protein>
    <recommendedName>
        <fullName evidence="2 8">Shikimate dehydrogenase (NADP(+))</fullName>
        <shortName evidence="8">SDH</shortName>
        <ecNumber evidence="2 8">1.1.1.25</ecNumber>
    </recommendedName>
</protein>
<dbReference type="InterPro" id="IPR013708">
    <property type="entry name" value="Shikimate_DH-bd_N"/>
</dbReference>
<evidence type="ECO:0000256" key="1">
    <source>
        <dbReference type="ARBA" id="ARBA00004871"/>
    </source>
</evidence>
<dbReference type="SUPFAM" id="SSF53223">
    <property type="entry name" value="Aminoacid dehydrogenase-like, N-terminal domain"/>
    <property type="match status" value="1"/>
</dbReference>
<evidence type="ECO:0000256" key="5">
    <source>
        <dbReference type="ARBA" id="ARBA00023002"/>
    </source>
</evidence>
<dbReference type="EMBL" id="JAENIG010000001">
    <property type="protein sequence ID" value="MBK1853778.1"/>
    <property type="molecule type" value="Genomic_DNA"/>
</dbReference>
<comment type="function">
    <text evidence="8">Involved in the biosynthesis of the chorismate, which leads to the biosynthesis of aromatic amino acids. Catalyzes the reversible NADPH linked reduction of 3-dehydroshikimate (DHSA) to yield shikimate (SA).</text>
</comment>
<dbReference type="GO" id="GO:0004764">
    <property type="term" value="F:shikimate 3-dehydrogenase (NADP+) activity"/>
    <property type="evidence" value="ECO:0007669"/>
    <property type="project" value="UniProtKB-UniRule"/>
</dbReference>
<dbReference type="Gene3D" id="3.40.50.720">
    <property type="entry name" value="NAD(P)-binding Rossmann-like Domain"/>
    <property type="match status" value="1"/>
</dbReference>
<sequence>MKDVYQISDLSDRLLLDQGATKAARLAVIGYPVAHSASPAMHQAALDAAGADLRYIRLEVQPGQVAEAFERMKALGFIGCNVTVPHKLEAMECCDELSADAQAIGVVNTIRFPNETSTQTLGHNTDGPGLARAIQEEFQVELADQRVMTLGVGGGAGRAIATQCARLGCPQLLLVNRTLPKAEALAEELHRYVQNPDVLRVISPEDPAIEQAAQEVDLIINATSLGMKDSDPLPLPAACIQAQHLVYDAIYKPAETKLLATAKQAGAQTANGLSMLLHQGVLAYEYWFPGKTPTEDMRRGLLSAI</sequence>
<dbReference type="SUPFAM" id="SSF51735">
    <property type="entry name" value="NAD(P)-binding Rossmann-fold domains"/>
    <property type="match status" value="1"/>
</dbReference>
<dbReference type="InterPro" id="IPR011342">
    <property type="entry name" value="Shikimate_DH"/>
</dbReference>
<feature type="binding site" evidence="8">
    <location>
        <position position="272"/>
    </location>
    <ligand>
        <name>NADP(+)</name>
        <dbReference type="ChEBI" id="CHEBI:58349"/>
    </ligand>
</feature>
<evidence type="ECO:0000256" key="8">
    <source>
        <dbReference type="HAMAP-Rule" id="MF_00222"/>
    </source>
</evidence>
<dbReference type="GO" id="GO:0050661">
    <property type="term" value="F:NADP binding"/>
    <property type="evidence" value="ECO:0007669"/>
    <property type="project" value="InterPro"/>
</dbReference>
<feature type="binding site" evidence="8">
    <location>
        <position position="108"/>
    </location>
    <ligand>
        <name>shikimate</name>
        <dbReference type="ChEBI" id="CHEBI:36208"/>
    </ligand>
</feature>
<dbReference type="AlphaFoldDB" id="A0AAE2S9S3"/>
<dbReference type="Pfam" id="PF18317">
    <property type="entry name" value="SDH_C"/>
    <property type="match status" value="1"/>
</dbReference>
<feature type="domain" description="Quinate/shikimate 5-dehydrogenase/glutamyl-tRNA reductase" evidence="9">
    <location>
        <begin position="135"/>
        <end position="224"/>
    </location>
</feature>
<dbReference type="HAMAP" id="MF_00222">
    <property type="entry name" value="Shikimate_DH_AroE"/>
    <property type="match status" value="1"/>
</dbReference>
<evidence type="ECO:0000313" key="12">
    <source>
        <dbReference type="EMBL" id="MBK1853778.1"/>
    </source>
</evidence>
<dbReference type="GO" id="GO:0009073">
    <property type="term" value="P:aromatic amino acid family biosynthetic process"/>
    <property type="evidence" value="ECO:0007669"/>
    <property type="project" value="UniProtKB-KW"/>
</dbReference>
<feature type="binding site" evidence="8">
    <location>
        <position position="249"/>
    </location>
    <ligand>
        <name>NADP(+)</name>
        <dbReference type="ChEBI" id="CHEBI:58349"/>
    </ligand>
</feature>
<keyword evidence="6 8" id="KW-0057">Aromatic amino acid biosynthesis</keyword>
<keyword evidence="13" id="KW-1185">Reference proteome</keyword>
<proteinExistence type="inferred from homology"/>
<evidence type="ECO:0000256" key="7">
    <source>
        <dbReference type="ARBA" id="ARBA00049442"/>
    </source>
</evidence>
<feature type="binding site" evidence="8">
    <location>
        <position position="251"/>
    </location>
    <ligand>
        <name>shikimate</name>
        <dbReference type="ChEBI" id="CHEBI:36208"/>
    </ligand>
</feature>